<dbReference type="SUPFAM" id="SSF46785">
    <property type="entry name" value="Winged helix' DNA-binding domain"/>
    <property type="match status" value="1"/>
</dbReference>
<dbReference type="InterPro" id="IPR051534">
    <property type="entry name" value="CBASS_pafABC_assoc_protein"/>
</dbReference>
<accession>A0A9X2DU23</accession>
<dbReference type="Pfam" id="PF13280">
    <property type="entry name" value="WYL"/>
    <property type="match status" value="1"/>
</dbReference>
<dbReference type="PROSITE" id="PS52050">
    <property type="entry name" value="WYL"/>
    <property type="match status" value="1"/>
</dbReference>
<dbReference type="AlphaFoldDB" id="A0A9X2DU23"/>
<dbReference type="PIRSF" id="PIRSF016838">
    <property type="entry name" value="PafC"/>
    <property type="match status" value="1"/>
</dbReference>
<dbReference type="Gene3D" id="1.10.10.10">
    <property type="entry name" value="Winged helix-like DNA-binding domain superfamily/Winged helix DNA-binding domain"/>
    <property type="match status" value="1"/>
</dbReference>
<sequence>MKKVERLISIVMILLQREVVPASEFSRLFHVTRRTIQRDMEALSYANIPVYAEYGAEGGYALMEEYKFDKRLLNQQDIENILVALGGFEQLIQNQEIQATIQKIKGMTSADISPKLDLSFYDWPGRRDMKEDISLIRQAIENHRLLKFDYVDQKGNKTARVVEPYKMHVSEMQWYLFGYSVERNDYRTFKLARILHIEKGGFFTPRADPELKEQTKPNEPHLVRVQLMLDVSVRDQFIERYGKRGVTKVPSGSYLANIELPENPFAYQFLAGFGNKVKIIKPNDYIKKYVTFLDQAVELYRQPKK</sequence>
<dbReference type="InterPro" id="IPR026881">
    <property type="entry name" value="WYL_dom"/>
</dbReference>
<evidence type="ECO:0000259" key="3">
    <source>
        <dbReference type="Pfam" id="PF25583"/>
    </source>
</evidence>
<dbReference type="InterPro" id="IPR013196">
    <property type="entry name" value="HTH_11"/>
</dbReference>
<dbReference type="InterPro" id="IPR036390">
    <property type="entry name" value="WH_DNA-bd_sf"/>
</dbReference>
<proteinExistence type="predicted"/>
<dbReference type="EMBL" id="JAMBOL010000028">
    <property type="protein sequence ID" value="MCM3716115.1"/>
    <property type="molecule type" value="Genomic_DNA"/>
</dbReference>
<gene>
    <name evidence="4" type="ORF">M3202_18900</name>
</gene>
<protein>
    <submittedName>
        <fullName evidence="4">YafY family transcriptional regulator</fullName>
    </submittedName>
</protein>
<reference evidence="4" key="1">
    <citation type="submission" date="2022-05" db="EMBL/GenBank/DDBJ databases">
        <title>Comparative Genomics of Spacecraft Associated Microbes.</title>
        <authorList>
            <person name="Tran M.T."/>
            <person name="Wright A."/>
            <person name="Seuylemezian A."/>
            <person name="Eisen J."/>
            <person name="Coil D."/>
        </authorList>
    </citation>
    <scope>NUCLEOTIDE SEQUENCE</scope>
    <source>
        <strain evidence="4">214.1.1</strain>
    </source>
</reference>
<dbReference type="Pfam" id="PF08279">
    <property type="entry name" value="HTH_11"/>
    <property type="match status" value="1"/>
</dbReference>
<dbReference type="PANTHER" id="PTHR34580">
    <property type="match status" value="1"/>
</dbReference>
<evidence type="ECO:0000313" key="4">
    <source>
        <dbReference type="EMBL" id="MCM3716115.1"/>
    </source>
</evidence>
<organism evidence="4 5">
    <name type="scientific">Halalkalibacter oceani</name>
    <dbReference type="NCBI Taxonomy" id="1653776"/>
    <lineage>
        <taxon>Bacteria</taxon>
        <taxon>Bacillati</taxon>
        <taxon>Bacillota</taxon>
        <taxon>Bacilli</taxon>
        <taxon>Bacillales</taxon>
        <taxon>Bacillaceae</taxon>
        <taxon>Halalkalibacter</taxon>
    </lineage>
</organism>
<comment type="caution">
    <text evidence="4">The sequence shown here is derived from an EMBL/GenBank/DDBJ whole genome shotgun (WGS) entry which is preliminary data.</text>
</comment>
<dbReference type="InterPro" id="IPR036388">
    <property type="entry name" value="WH-like_DNA-bd_sf"/>
</dbReference>
<dbReference type="Proteomes" id="UP001139179">
    <property type="component" value="Unassembled WGS sequence"/>
</dbReference>
<name>A0A9X2DU23_9BACI</name>
<dbReference type="PANTHER" id="PTHR34580:SF1">
    <property type="entry name" value="PROTEIN PAFC"/>
    <property type="match status" value="1"/>
</dbReference>
<feature type="domain" description="Helix-turn-helix type 11" evidence="1">
    <location>
        <begin position="6"/>
        <end position="60"/>
    </location>
</feature>
<feature type="domain" description="WCX" evidence="3">
    <location>
        <begin position="223"/>
        <end position="288"/>
    </location>
</feature>
<evidence type="ECO:0000259" key="2">
    <source>
        <dbReference type="Pfam" id="PF13280"/>
    </source>
</evidence>
<evidence type="ECO:0000259" key="1">
    <source>
        <dbReference type="Pfam" id="PF08279"/>
    </source>
</evidence>
<dbReference type="InterPro" id="IPR028349">
    <property type="entry name" value="PafC-like"/>
</dbReference>
<feature type="domain" description="WYL" evidence="2">
    <location>
        <begin position="134"/>
        <end position="198"/>
    </location>
</feature>
<dbReference type="Pfam" id="PF25583">
    <property type="entry name" value="WCX"/>
    <property type="match status" value="1"/>
</dbReference>
<dbReference type="RefSeq" id="WP_251224793.1">
    <property type="nucleotide sequence ID" value="NZ_JAMBOL010000028.1"/>
</dbReference>
<evidence type="ECO:0000313" key="5">
    <source>
        <dbReference type="Proteomes" id="UP001139179"/>
    </source>
</evidence>
<keyword evidence="5" id="KW-1185">Reference proteome</keyword>
<dbReference type="InterPro" id="IPR057727">
    <property type="entry name" value="WCX_dom"/>
</dbReference>